<comment type="caution">
    <text evidence="5">The sequence shown here is derived from an EMBL/GenBank/DDBJ whole genome shotgun (WGS) entry which is preliminary data.</text>
</comment>
<comment type="subunit">
    <text evidence="4">Part of the 50S ribosomal subunit. Contacts protein L29, and trigger factor when it is bound to the ribosome.</text>
</comment>
<keyword evidence="2 4" id="KW-0689">Ribosomal protein</keyword>
<dbReference type="GO" id="GO:0003735">
    <property type="term" value="F:structural constituent of ribosome"/>
    <property type="evidence" value="ECO:0007669"/>
    <property type="project" value="InterPro"/>
</dbReference>
<evidence type="ECO:0000256" key="4">
    <source>
        <dbReference type="HAMAP-Rule" id="MF_01369"/>
    </source>
</evidence>
<dbReference type="EMBL" id="MFZV01000003">
    <property type="protein sequence ID" value="OGK31560.1"/>
    <property type="molecule type" value="Genomic_DNA"/>
</dbReference>
<dbReference type="Pfam" id="PF00276">
    <property type="entry name" value="Ribosomal_L23"/>
    <property type="match status" value="1"/>
</dbReference>
<gene>
    <name evidence="4" type="primary">rplW</name>
    <name evidence="5" type="ORF">A3F29_01215</name>
</gene>
<dbReference type="GO" id="GO:1990904">
    <property type="term" value="C:ribonucleoprotein complex"/>
    <property type="evidence" value="ECO:0007669"/>
    <property type="project" value="UniProtKB-KW"/>
</dbReference>
<evidence type="ECO:0000256" key="1">
    <source>
        <dbReference type="ARBA" id="ARBA00006700"/>
    </source>
</evidence>
<keyword evidence="4" id="KW-0699">rRNA-binding</keyword>
<comment type="function">
    <text evidence="4">One of the early assembly proteins it binds 23S rRNA. One of the proteins that surrounds the polypeptide exit tunnel on the outside of the ribosome. Forms the main docking site for trigger factor binding to the ribosome.</text>
</comment>
<dbReference type="Gene3D" id="3.30.70.330">
    <property type="match status" value="1"/>
</dbReference>
<dbReference type="AlphaFoldDB" id="A0A1F7HK10"/>
<keyword evidence="4" id="KW-0694">RNA-binding</keyword>
<evidence type="ECO:0000313" key="6">
    <source>
        <dbReference type="Proteomes" id="UP000177199"/>
    </source>
</evidence>
<dbReference type="Proteomes" id="UP000177199">
    <property type="component" value="Unassembled WGS sequence"/>
</dbReference>
<dbReference type="InterPro" id="IPR012678">
    <property type="entry name" value="Ribosomal_uL23/eL15/eS24_sf"/>
</dbReference>
<evidence type="ECO:0000256" key="3">
    <source>
        <dbReference type="ARBA" id="ARBA00023274"/>
    </source>
</evidence>
<sequence>MRTNPILIKPILTEKATKLAAENKYMFLVNLKANKYQIKSAMEKLYPVKVKAVNLYKRKGKTVKRGKKLVQKTLPDKKIAYISLKEGKLDIFPKV</sequence>
<accession>A0A1F7HK10</accession>
<reference evidence="5 6" key="1">
    <citation type="journal article" date="2016" name="Nat. Commun.">
        <title>Thousands of microbial genomes shed light on interconnected biogeochemical processes in an aquifer system.</title>
        <authorList>
            <person name="Anantharaman K."/>
            <person name="Brown C.T."/>
            <person name="Hug L.A."/>
            <person name="Sharon I."/>
            <person name="Castelle C.J."/>
            <person name="Probst A.J."/>
            <person name="Thomas B.C."/>
            <person name="Singh A."/>
            <person name="Wilkins M.J."/>
            <person name="Karaoz U."/>
            <person name="Brodie E.L."/>
            <person name="Williams K.H."/>
            <person name="Hubbard S.S."/>
            <person name="Banfield J.F."/>
        </authorList>
    </citation>
    <scope>NUCLEOTIDE SEQUENCE [LARGE SCALE GENOMIC DNA]</scope>
</reference>
<dbReference type="InterPro" id="IPR012677">
    <property type="entry name" value="Nucleotide-bd_a/b_plait_sf"/>
</dbReference>
<dbReference type="GO" id="GO:0006412">
    <property type="term" value="P:translation"/>
    <property type="evidence" value="ECO:0007669"/>
    <property type="project" value="UniProtKB-UniRule"/>
</dbReference>
<keyword evidence="3 4" id="KW-0687">Ribonucleoprotein</keyword>
<evidence type="ECO:0000256" key="2">
    <source>
        <dbReference type="ARBA" id="ARBA00022980"/>
    </source>
</evidence>
<comment type="similarity">
    <text evidence="1 4">Belongs to the universal ribosomal protein uL23 family.</text>
</comment>
<dbReference type="InterPro" id="IPR013025">
    <property type="entry name" value="Ribosomal_uL23-like"/>
</dbReference>
<dbReference type="SUPFAM" id="SSF54189">
    <property type="entry name" value="Ribosomal proteins S24e, L23 and L15e"/>
    <property type="match status" value="1"/>
</dbReference>
<organism evidence="5 6">
    <name type="scientific">Candidatus Roizmanbacteria bacterium RIFCSPHIGHO2_12_FULL_33_9</name>
    <dbReference type="NCBI Taxonomy" id="1802045"/>
    <lineage>
        <taxon>Bacteria</taxon>
        <taxon>Candidatus Roizmaniibacteriota</taxon>
    </lineage>
</organism>
<proteinExistence type="inferred from homology"/>
<dbReference type="PANTHER" id="PTHR11620">
    <property type="entry name" value="60S RIBOSOMAL PROTEIN L23A"/>
    <property type="match status" value="1"/>
</dbReference>
<evidence type="ECO:0000313" key="5">
    <source>
        <dbReference type="EMBL" id="OGK31560.1"/>
    </source>
</evidence>
<dbReference type="GO" id="GO:0019843">
    <property type="term" value="F:rRNA binding"/>
    <property type="evidence" value="ECO:0007669"/>
    <property type="project" value="UniProtKB-UniRule"/>
</dbReference>
<dbReference type="HAMAP" id="MF_01369_B">
    <property type="entry name" value="Ribosomal_uL23_B"/>
    <property type="match status" value="1"/>
</dbReference>
<protein>
    <recommendedName>
        <fullName evidence="4">Large ribosomal subunit protein uL23</fullName>
    </recommendedName>
</protein>
<dbReference type="GO" id="GO:0005840">
    <property type="term" value="C:ribosome"/>
    <property type="evidence" value="ECO:0007669"/>
    <property type="project" value="UniProtKB-KW"/>
</dbReference>
<name>A0A1F7HK10_9BACT</name>